<organism evidence="2 3">
    <name type="scientific">Pandoravirus japonicus</name>
    <dbReference type="NCBI Taxonomy" id="2823154"/>
    <lineage>
        <taxon>Viruses</taxon>
        <taxon>Pandoravirus</taxon>
    </lineage>
</organism>
<dbReference type="Proteomes" id="UP001253637">
    <property type="component" value="Segment"/>
</dbReference>
<protein>
    <recommendedName>
        <fullName evidence="1">DUF5860 domain-containing protein</fullName>
    </recommendedName>
</protein>
<proteinExistence type="predicted"/>
<dbReference type="Pfam" id="PF19178">
    <property type="entry name" value="DUF5860"/>
    <property type="match status" value="1"/>
</dbReference>
<dbReference type="EMBL" id="LC625835">
    <property type="protein sequence ID" value="BCU03545.1"/>
    <property type="molecule type" value="Genomic_DNA"/>
</dbReference>
<reference evidence="2" key="1">
    <citation type="submission" date="2021-04" db="EMBL/GenBank/DDBJ databases">
        <title>Draft Genome Sequence of Pandoravirus japonicus, Isolated from the Sabaishi River of Niigata, Japan.</title>
        <authorList>
            <person name="Hosokawa N."/>
            <person name="Takahashi H."/>
            <person name="Aoki K."/>
            <person name="Takemura M."/>
        </authorList>
    </citation>
    <scope>NUCLEOTIDE SEQUENCE</scope>
</reference>
<name>A0A811BSP2_9VIRU</name>
<evidence type="ECO:0000259" key="1">
    <source>
        <dbReference type="Pfam" id="PF19178"/>
    </source>
</evidence>
<evidence type="ECO:0000313" key="3">
    <source>
        <dbReference type="Proteomes" id="UP001253637"/>
    </source>
</evidence>
<feature type="domain" description="DUF5860" evidence="1">
    <location>
        <begin position="303"/>
        <end position="466"/>
    </location>
</feature>
<sequence>MDRHVANKTEMAAVVQPPVPDLWNMYPAVDRDDILKAIWIDGALKDVAHDWMPAGWPGVGPLAYSLTDDKESVATFASRLLRFHEIHVNLAGDPHRIVLCVRRGPCRSELFYRVVNETKPTRCNDAADAAPTESAPCANGLGSKALTGSDGAVAIAKSARATVSADTAEVVAALDRLLATVPHEWVSDRSCVDADAGHLIRAPAGPDGGAVRRATAEAISNHVYAVIGASGGRSHRLVVHGAASADGKQIEFFYQILPTAASPVDHQAPTATPAKDGTPAGDRPVAAAVAMTTTAPKGTPESQTAAEILALYPKLSVAQATHVLFAETALAGVPHQWIKDDTDSDARYLCSHDLSLDTDCLPGKVRACLDRGWQRVALSVMQKQSDRTIATISALRPPSSPKAQTIDDLLDLYPTLSAREAVCLAKVIEGLAGVPVEWVDQNAGHTYDEDGVFGDASKAVAHVREAFARRAGDTGPRHVVLTLHREAANASGPQHYYFIILPSV</sequence>
<dbReference type="InterPro" id="IPR043848">
    <property type="entry name" value="DUF5860"/>
</dbReference>
<evidence type="ECO:0000313" key="2">
    <source>
        <dbReference type="EMBL" id="BCU03545.1"/>
    </source>
</evidence>
<accession>A0A811BSP2</accession>